<name>A0A0F9NFF5_9ZZZZ</name>
<feature type="compositionally biased region" description="Acidic residues" evidence="1">
    <location>
        <begin position="230"/>
        <end position="257"/>
    </location>
</feature>
<organism evidence="2">
    <name type="scientific">marine sediment metagenome</name>
    <dbReference type="NCBI Taxonomy" id="412755"/>
    <lineage>
        <taxon>unclassified sequences</taxon>
        <taxon>metagenomes</taxon>
        <taxon>ecological metagenomes</taxon>
    </lineage>
</organism>
<proteinExistence type="predicted"/>
<feature type="region of interest" description="Disordered" evidence="1">
    <location>
        <begin position="221"/>
        <end position="293"/>
    </location>
</feature>
<accession>A0A0F9NFF5</accession>
<protein>
    <submittedName>
        <fullName evidence="2">Uncharacterized protein</fullName>
    </submittedName>
</protein>
<feature type="compositionally biased region" description="Basic and acidic residues" evidence="1">
    <location>
        <begin position="127"/>
        <end position="139"/>
    </location>
</feature>
<feature type="region of interest" description="Disordered" evidence="1">
    <location>
        <begin position="1"/>
        <end position="160"/>
    </location>
</feature>
<feature type="non-terminal residue" evidence="2">
    <location>
        <position position="1"/>
    </location>
</feature>
<feature type="compositionally biased region" description="Basic and acidic residues" evidence="1">
    <location>
        <begin position="85"/>
        <end position="101"/>
    </location>
</feature>
<gene>
    <name evidence="2" type="ORF">LCGC14_1343260</name>
</gene>
<feature type="compositionally biased region" description="Acidic residues" evidence="1">
    <location>
        <begin position="116"/>
        <end position="126"/>
    </location>
</feature>
<dbReference type="EMBL" id="LAZR01008233">
    <property type="protein sequence ID" value="KKM80102.1"/>
    <property type="molecule type" value="Genomic_DNA"/>
</dbReference>
<evidence type="ECO:0000256" key="1">
    <source>
        <dbReference type="SAM" id="MobiDB-lite"/>
    </source>
</evidence>
<evidence type="ECO:0000313" key="2">
    <source>
        <dbReference type="EMBL" id="KKM80102.1"/>
    </source>
</evidence>
<comment type="caution">
    <text evidence="2">The sequence shown here is derived from an EMBL/GenBank/DDBJ whole genome shotgun (WGS) entry which is preliminary data.</text>
</comment>
<feature type="compositionally biased region" description="Basic and acidic residues" evidence="1">
    <location>
        <begin position="258"/>
        <end position="293"/>
    </location>
</feature>
<reference evidence="2" key="1">
    <citation type="journal article" date="2015" name="Nature">
        <title>Complex archaea that bridge the gap between prokaryotes and eukaryotes.</title>
        <authorList>
            <person name="Spang A."/>
            <person name="Saw J.H."/>
            <person name="Jorgensen S.L."/>
            <person name="Zaremba-Niedzwiedzka K."/>
            <person name="Martijn J."/>
            <person name="Lind A.E."/>
            <person name="van Eijk R."/>
            <person name="Schleper C."/>
            <person name="Guy L."/>
            <person name="Ettema T.J."/>
        </authorList>
    </citation>
    <scope>NUCLEOTIDE SEQUENCE</scope>
</reference>
<sequence>YNPFKPPDFNKRDPDYNPFKPPDFNKRDPDYNPFKPPDFNKRDPNYNPFKPPDFNKRDPNYNSSKPPDFNKRYPDYNSFKPPDYGNKEEIEDKSMERHTGEEQNEFPENLSRKEENLEENMEEYSEPEIKQQEPNLIKEEQEEEQLNPNKGNLDEIDNPNNQSTVTILISERPGLHSEQEQDSEIELKSKTEIEFEIEQFEKPEIPPEAFDIMRELQEMGIAIEDHLNDEMEYENDLNYETEEEEKKDEGELENESELEQKSEHKPELESESEIKLEQKSEHEPDLIPEKKPEVIQEKELDLISEQLPEVIQEKEPDLISEQLPEVIQEKEPGLISDKKPEVIHEKELDLISEQKLELIPEQELDLKEIYHQETGRRSIYARKETKGFIEWREKNKLLTEKEKETTEPVKEIREFKEEWAQYLAISIEESSISDDVKENLSDFLENYGVLKELIEKIKAKEISEEKFKQGLKKFEDILIEKRNIANPLFMNFDWFRRYYNEMIRKYGRRVANLYISKKTREFLSRVSERIERLENLRSPDETAEKFEEYLGKSFQIREKWALLLTRLIHEVPNKEISKEAKRELESVIKRYCEIIAIRFNDKILKADKEKLIQGRIEKSYPRFFNIFEILKRFLGIYDYYSRNWMEQSLIIAGKKTIRRLSQKLKTIKEEVVQAILNGDNSTLHKFKENLRVNLYKSTELTLNEKSKLIKIIQKKDISENDRKEIMSMLGSLSKRELKAILNSFKIDEKNANETEPINLMAKDLTITNSFRGNLYHKVRNLVYSLILKFNLTHKNFNNEDFIVKILSQLGIPSTYEEIDHSSIMDKKTRKLSLKNKKIYISVLGKIMIDILNFSKSDSITDISKRYNVSRDFTTKTAKFLAMKHSFELKDRFPTTSARGSGSLPSKKTLDKIKVFSSKFKDSKLLIEIAIEFFKDLVTGPHILTVDDLPLGCKTNPKYLAISLIYYALRHINYTNKYSNYESYGILEFIYDNFPNDTTMKLAITNTVPALYDFISRSIKKKILYHPKIKHPRENYDRLSILKLFNNLKEKYKKISRPDNIVLIYLLESTLSYYKKGQFQQFINDLLFWIKKDKAWILVERISTPNTLQKISDLKYFLKNYSKLINKLHINKNGKEKLHKILTNFEEERIFYFNYEDKFKEKRRREYERYLTYGVFFFSTRSRIKRFLLMLGFSPYDGFDLWDNKIIVDGRNKIFANFHHYHYKPKEQSEKDLVFIPIKPPKKIRTKVYQENKFLSHHMIAGREGHLKKTITSPQKKREIQAELDEFEKQIEYNSRLIEEAVLTQNKVLLKNLFGWTKNSINKAKSRLLDKNFTWAIGIEEAIPLAKEYGKREISQSDVKKIIQGILKQRKKNVIF</sequence>